<proteinExistence type="predicted"/>
<accession>A0ACB1AK67</accession>
<comment type="caution">
    <text evidence="1">The sequence shown here is derived from an EMBL/GenBank/DDBJ whole genome shotgun (WGS) entry which is preliminary data.</text>
</comment>
<reference evidence="1" key="1">
    <citation type="submission" date="2023-11" db="EMBL/GenBank/DDBJ databases">
        <authorList>
            <person name="Poullet M."/>
        </authorList>
    </citation>
    <scope>NUCLEOTIDE SEQUENCE</scope>
    <source>
        <strain evidence="1">E1834</strain>
    </source>
</reference>
<name>A0ACB1AK67_MELEN</name>
<evidence type="ECO:0000313" key="1">
    <source>
        <dbReference type="EMBL" id="CAK5090736.1"/>
    </source>
</evidence>
<keyword evidence="2" id="KW-1185">Reference proteome</keyword>
<organism evidence="1 2">
    <name type="scientific">Meloidogyne enterolobii</name>
    <name type="common">Root-knot nematode worm</name>
    <name type="synonym">Meloidogyne mayaguensis</name>
    <dbReference type="NCBI Taxonomy" id="390850"/>
    <lineage>
        <taxon>Eukaryota</taxon>
        <taxon>Metazoa</taxon>
        <taxon>Ecdysozoa</taxon>
        <taxon>Nematoda</taxon>
        <taxon>Chromadorea</taxon>
        <taxon>Rhabditida</taxon>
        <taxon>Tylenchina</taxon>
        <taxon>Tylenchomorpha</taxon>
        <taxon>Tylenchoidea</taxon>
        <taxon>Meloidogynidae</taxon>
        <taxon>Meloidogyninae</taxon>
        <taxon>Meloidogyne</taxon>
    </lineage>
</organism>
<gene>
    <name evidence="1" type="ORF">MENTE1834_LOCUS38539</name>
</gene>
<evidence type="ECO:0000313" key="2">
    <source>
        <dbReference type="Proteomes" id="UP001497535"/>
    </source>
</evidence>
<dbReference type="Proteomes" id="UP001497535">
    <property type="component" value="Unassembled WGS sequence"/>
</dbReference>
<dbReference type="EMBL" id="CAVMJV010000083">
    <property type="protein sequence ID" value="CAK5090736.1"/>
    <property type="molecule type" value="Genomic_DNA"/>
</dbReference>
<sequence length="153" mass="16191">MTCPKCQISCTKEGVKIICPSEFANLELCCAGNCSIKRNVPDNSGTLSGSGLLFLLILSIALPHVKIVFTVSNSFFQSSPLYFKLQSALCDSLFATKIMGKNTYCLSIILGEPTENSIGIGGSICFAATMGTQMMACSPLVAGAPVSPKRRLP</sequence>
<protein>
    <submittedName>
        <fullName evidence="1">Uncharacterized protein</fullName>
    </submittedName>
</protein>